<dbReference type="AlphaFoldDB" id="A0A1I2DSA5"/>
<dbReference type="PANTHER" id="PTHR35010">
    <property type="entry name" value="BLL4672 PROTEIN-RELATED"/>
    <property type="match status" value="1"/>
</dbReference>
<dbReference type="EMBL" id="FONR01000002">
    <property type="protein sequence ID" value="SFE83376.1"/>
    <property type="molecule type" value="Genomic_DNA"/>
</dbReference>
<reference evidence="2 3" key="1">
    <citation type="submission" date="2016-10" db="EMBL/GenBank/DDBJ databases">
        <authorList>
            <person name="de Groot N.N."/>
        </authorList>
    </citation>
    <scope>NUCLEOTIDE SEQUENCE [LARGE SCALE GENOMIC DNA]</scope>
    <source>
        <strain evidence="2 3">OK461</strain>
    </source>
</reference>
<dbReference type="CDD" id="cd00093">
    <property type="entry name" value="HTH_XRE"/>
    <property type="match status" value="1"/>
</dbReference>
<name>A0A1I2DSA5_9ACTN</name>
<organism evidence="2 3">
    <name type="scientific">Streptomyces mirabilis</name>
    <dbReference type="NCBI Taxonomy" id="68239"/>
    <lineage>
        <taxon>Bacteria</taxon>
        <taxon>Bacillati</taxon>
        <taxon>Actinomycetota</taxon>
        <taxon>Actinomycetes</taxon>
        <taxon>Kitasatosporales</taxon>
        <taxon>Streptomycetaceae</taxon>
        <taxon>Streptomyces</taxon>
    </lineage>
</organism>
<evidence type="ECO:0000259" key="1">
    <source>
        <dbReference type="PROSITE" id="PS50943"/>
    </source>
</evidence>
<dbReference type="Pfam" id="PF13560">
    <property type="entry name" value="HTH_31"/>
    <property type="match status" value="1"/>
</dbReference>
<evidence type="ECO:0000313" key="2">
    <source>
        <dbReference type="EMBL" id="SFE83376.1"/>
    </source>
</evidence>
<proteinExistence type="predicted"/>
<dbReference type="PROSITE" id="PS50943">
    <property type="entry name" value="HTH_CROC1"/>
    <property type="match status" value="1"/>
</dbReference>
<accession>A0A1I2DSA5</accession>
<dbReference type="PANTHER" id="PTHR35010:SF2">
    <property type="entry name" value="BLL4672 PROTEIN"/>
    <property type="match status" value="1"/>
</dbReference>
<dbReference type="InterPro" id="IPR041413">
    <property type="entry name" value="MLTR_LBD"/>
</dbReference>
<sequence length="309" mass="34357">MPDPPILKSMNSKDQLGRFLRTRRAQLRPADVGLSTFGERRRVPGLRRDELAQLAGVSQSYYTRLEQGLSLNASVEVLDAIARALRLDETEHRHLHDLAGVVRKSGRSRPRRPAPERVSEATRQLIAAFGDTPVIVLGRRSDVLAWNRTGHALFAGHLDPDSPEQPARRPNTARLVFLDPHTRDLYEDWPRKAGDAVGKLRLAVGEYPDDPELAELIGQLTMKSREFTTLWSEHRVRAWDIATHRMRHPLVGPMDVVQQAMPIPNEPGQRIVAVTAAAESSSQAALTLLAQVTAPRTRTAADTDSVSVQ</sequence>
<dbReference type="InterPro" id="IPR010982">
    <property type="entry name" value="Lambda_DNA-bd_dom_sf"/>
</dbReference>
<protein>
    <submittedName>
        <fullName evidence="2">Transcriptional regulator, contains XRE-family HTH domain</fullName>
    </submittedName>
</protein>
<evidence type="ECO:0000313" key="3">
    <source>
        <dbReference type="Proteomes" id="UP000181942"/>
    </source>
</evidence>
<feature type="domain" description="HTH cro/C1-type" evidence="1">
    <location>
        <begin position="45"/>
        <end position="92"/>
    </location>
</feature>
<gene>
    <name evidence="2" type="ORF">SAMN02787118_102799</name>
</gene>
<dbReference type="InterPro" id="IPR001387">
    <property type="entry name" value="Cro/C1-type_HTH"/>
</dbReference>
<dbReference type="Gene3D" id="3.30.450.180">
    <property type="match status" value="1"/>
</dbReference>
<dbReference type="SMART" id="SM00530">
    <property type="entry name" value="HTH_XRE"/>
    <property type="match status" value="1"/>
</dbReference>
<dbReference type="SUPFAM" id="SSF47413">
    <property type="entry name" value="lambda repressor-like DNA-binding domains"/>
    <property type="match status" value="1"/>
</dbReference>
<dbReference type="Proteomes" id="UP000181942">
    <property type="component" value="Unassembled WGS sequence"/>
</dbReference>
<dbReference type="Gene3D" id="1.10.260.40">
    <property type="entry name" value="lambda repressor-like DNA-binding domains"/>
    <property type="match status" value="1"/>
</dbReference>
<dbReference type="Pfam" id="PF17765">
    <property type="entry name" value="MLTR_LBD"/>
    <property type="match status" value="1"/>
</dbReference>
<dbReference type="GO" id="GO:0003677">
    <property type="term" value="F:DNA binding"/>
    <property type="evidence" value="ECO:0007669"/>
    <property type="project" value="InterPro"/>
</dbReference>